<evidence type="ECO:0000313" key="1">
    <source>
        <dbReference type="EMBL" id="TKD13281.1"/>
    </source>
</evidence>
<evidence type="ECO:0000313" key="2">
    <source>
        <dbReference type="Proteomes" id="UP000309215"/>
    </source>
</evidence>
<gene>
    <name evidence="1" type="ORF">E8A74_01660</name>
</gene>
<dbReference type="OrthoDB" id="5523140at2"/>
<reference evidence="1 2" key="1">
    <citation type="submission" date="2019-04" db="EMBL/GenBank/DDBJ databases">
        <authorList>
            <person name="Li Y."/>
            <person name="Wang J."/>
        </authorList>
    </citation>
    <scope>NUCLEOTIDE SEQUENCE [LARGE SCALE GENOMIC DNA]</scope>
    <source>
        <strain evidence="1 2">DSM 14668</strain>
    </source>
</reference>
<comment type="caution">
    <text evidence="1">The sequence shown here is derived from an EMBL/GenBank/DDBJ whole genome shotgun (WGS) entry which is preliminary data.</text>
</comment>
<name>A0A4U1JKH1_9BACT</name>
<dbReference type="AlphaFoldDB" id="A0A4U1JKH1"/>
<keyword evidence="2" id="KW-1185">Reference proteome</keyword>
<dbReference type="EMBL" id="SSMQ01000001">
    <property type="protein sequence ID" value="TKD13281.1"/>
    <property type="molecule type" value="Genomic_DNA"/>
</dbReference>
<dbReference type="Proteomes" id="UP000309215">
    <property type="component" value="Unassembled WGS sequence"/>
</dbReference>
<dbReference type="RefSeq" id="WP_136927097.1">
    <property type="nucleotide sequence ID" value="NZ_SSMQ01000001.1"/>
</dbReference>
<protein>
    <submittedName>
        <fullName evidence="1">STAS/SEC14 domain-containing protein</fullName>
    </submittedName>
</protein>
<proteinExistence type="predicted"/>
<accession>A0A4U1JKH1</accession>
<organism evidence="1 2">
    <name type="scientific">Polyangium fumosum</name>
    <dbReference type="NCBI Taxonomy" id="889272"/>
    <lineage>
        <taxon>Bacteria</taxon>
        <taxon>Pseudomonadati</taxon>
        <taxon>Myxococcota</taxon>
        <taxon>Polyangia</taxon>
        <taxon>Polyangiales</taxon>
        <taxon>Polyangiaceae</taxon>
        <taxon>Polyangium</taxon>
    </lineage>
</organism>
<sequence>MRAGAHDIDIEKPDLVVLRIRGEIFPADAEAFGTAMKSHLRAGTGFILSIVEGEIAMSSTSRKAFIAALHGVPRFVDAVVGASFGARVLAQLVATAARVLARTRFDLGFFDDEPSARAWLRAQGCVACGATSGPDRSSGSS</sequence>